<dbReference type="AlphaFoldDB" id="A0A161R0Q7"/>
<dbReference type="OrthoDB" id="9814496at2"/>
<sequence>MPRPSKTTTDMEETAPLVRDLKLFGLFDTVPIRQAYRLAFLTNFYRAPLLRRIEQEHGLTRPEWTILICLSHQDGLNPRDICDFTEQPRNNVSRGAALLEAKGLITRSPDPDDARRALLHLTESGRALYARLMPLFQAREAEMLAVLSPEERAQLDHLLTRLTAELPVWR</sequence>
<accession>A0A161R0Q7</accession>
<dbReference type="Pfam" id="PF12802">
    <property type="entry name" value="MarR_2"/>
    <property type="match status" value="1"/>
</dbReference>
<protein>
    <recommendedName>
        <fullName evidence="1">HTH marR-type domain-containing protein</fullName>
    </recommendedName>
</protein>
<dbReference type="RefSeq" id="WP_062767349.1">
    <property type="nucleotide sequence ID" value="NZ_CP121045.1"/>
</dbReference>
<dbReference type="InterPro" id="IPR039422">
    <property type="entry name" value="MarR/SlyA-like"/>
</dbReference>
<dbReference type="InterPro" id="IPR000835">
    <property type="entry name" value="HTH_MarR-typ"/>
</dbReference>
<dbReference type="InterPro" id="IPR036390">
    <property type="entry name" value="WH_DNA-bd_sf"/>
</dbReference>
<dbReference type="GO" id="GO:0003700">
    <property type="term" value="F:DNA-binding transcription factor activity"/>
    <property type="evidence" value="ECO:0007669"/>
    <property type="project" value="InterPro"/>
</dbReference>
<organism evidence="2 3">
    <name type="scientific">Tistrella mobilis</name>
    <dbReference type="NCBI Taxonomy" id="171437"/>
    <lineage>
        <taxon>Bacteria</taxon>
        <taxon>Pseudomonadati</taxon>
        <taxon>Pseudomonadota</taxon>
        <taxon>Alphaproteobacteria</taxon>
        <taxon>Geminicoccales</taxon>
        <taxon>Geminicoccaceae</taxon>
        <taxon>Tistrella</taxon>
    </lineage>
</organism>
<dbReference type="PROSITE" id="PS50995">
    <property type="entry name" value="HTH_MARR_2"/>
    <property type="match status" value="1"/>
</dbReference>
<comment type="caution">
    <text evidence="2">The sequence shown here is derived from an EMBL/GenBank/DDBJ whole genome shotgun (WGS) entry which is preliminary data.</text>
</comment>
<dbReference type="GeneID" id="97241061"/>
<dbReference type="SUPFAM" id="SSF46785">
    <property type="entry name" value="Winged helix' DNA-binding domain"/>
    <property type="match status" value="1"/>
</dbReference>
<feature type="domain" description="HTH marR-type" evidence="1">
    <location>
        <begin position="34"/>
        <end position="164"/>
    </location>
</feature>
<name>A0A161R0Q7_9PROT</name>
<proteinExistence type="predicted"/>
<dbReference type="SMART" id="SM00347">
    <property type="entry name" value="HTH_MARR"/>
    <property type="match status" value="1"/>
</dbReference>
<gene>
    <name evidence="2" type="ORF">AUP44_11245</name>
</gene>
<dbReference type="GO" id="GO:0006950">
    <property type="term" value="P:response to stress"/>
    <property type="evidence" value="ECO:0007669"/>
    <property type="project" value="TreeGrafter"/>
</dbReference>
<evidence type="ECO:0000259" key="1">
    <source>
        <dbReference type="PROSITE" id="PS50995"/>
    </source>
</evidence>
<dbReference type="Proteomes" id="UP000075787">
    <property type="component" value="Unassembled WGS sequence"/>
</dbReference>
<evidence type="ECO:0000313" key="2">
    <source>
        <dbReference type="EMBL" id="KYO50890.1"/>
    </source>
</evidence>
<dbReference type="PANTHER" id="PTHR33164">
    <property type="entry name" value="TRANSCRIPTIONAL REGULATOR, MARR FAMILY"/>
    <property type="match status" value="1"/>
</dbReference>
<dbReference type="EMBL" id="LPZR01000189">
    <property type="protein sequence ID" value="KYO50890.1"/>
    <property type="molecule type" value="Genomic_DNA"/>
</dbReference>
<dbReference type="Gene3D" id="1.10.10.10">
    <property type="entry name" value="Winged helix-like DNA-binding domain superfamily/Winged helix DNA-binding domain"/>
    <property type="match status" value="1"/>
</dbReference>
<dbReference type="PANTHER" id="PTHR33164:SF43">
    <property type="entry name" value="HTH-TYPE TRANSCRIPTIONAL REPRESSOR YETL"/>
    <property type="match status" value="1"/>
</dbReference>
<dbReference type="PRINTS" id="PR00598">
    <property type="entry name" value="HTHMARR"/>
</dbReference>
<evidence type="ECO:0000313" key="3">
    <source>
        <dbReference type="Proteomes" id="UP000075787"/>
    </source>
</evidence>
<reference evidence="2 3" key="1">
    <citation type="submission" date="2015-12" db="EMBL/GenBank/DDBJ databases">
        <title>Genome sequence of Tistrella mobilis MCCC 1A02139.</title>
        <authorList>
            <person name="Lu L."/>
            <person name="Lai Q."/>
            <person name="Shao Z."/>
            <person name="Qian P."/>
        </authorList>
    </citation>
    <scope>NUCLEOTIDE SEQUENCE [LARGE SCALE GENOMIC DNA]</scope>
    <source>
        <strain evidence="2 3">MCCC 1A02139</strain>
    </source>
</reference>
<dbReference type="InterPro" id="IPR036388">
    <property type="entry name" value="WH-like_DNA-bd_sf"/>
</dbReference>